<feature type="transmembrane region" description="Helical" evidence="1">
    <location>
        <begin position="960"/>
        <end position="983"/>
    </location>
</feature>
<dbReference type="Gene3D" id="3.30.70.1430">
    <property type="entry name" value="Multidrug efflux transporter AcrB pore domain"/>
    <property type="match status" value="2"/>
</dbReference>
<dbReference type="Gene3D" id="3.30.70.1320">
    <property type="entry name" value="Multidrug efflux transporter AcrB pore domain like"/>
    <property type="match status" value="1"/>
</dbReference>
<feature type="transmembrane region" description="Helical" evidence="1">
    <location>
        <begin position="458"/>
        <end position="477"/>
    </location>
</feature>
<feature type="transmembrane region" description="Helical" evidence="1">
    <location>
        <begin position="355"/>
        <end position="376"/>
    </location>
</feature>
<keyword evidence="1" id="KW-0812">Transmembrane</keyword>
<dbReference type="Pfam" id="PF00873">
    <property type="entry name" value="ACR_tran"/>
    <property type="match status" value="1"/>
</dbReference>
<dbReference type="EMBL" id="SJDL01000007">
    <property type="protein sequence ID" value="TBW57638.1"/>
    <property type="molecule type" value="Genomic_DNA"/>
</dbReference>
<dbReference type="PRINTS" id="PR00702">
    <property type="entry name" value="ACRIFLAVINRP"/>
</dbReference>
<dbReference type="SUPFAM" id="SSF82866">
    <property type="entry name" value="Multidrug efflux transporter AcrB transmembrane domain"/>
    <property type="match status" value="2"/>
</dbReference>
<dbReference type="Gene3D" id="3.30.70.1440">
    <property type="entry name" value="Multidrug efflux transporter AcrB pore domain"/>
    <property type="match status" value="1"/>
</dbReference>
<comment type="caution">
    <text evidence="2">The sequence shown here is derived from an EMBL/GenBank/DDBJ whole genome shotgun (WGS) entry which is preliminary data.</text>
</comment>
<evidence type="ECO:0000313" key="3">
    <source>
        <dbReference type="Proteomes" id="UP000313645"/>
    </source>
</evidence>
<dbReference type="Gene3D" id="3.30.2090.10">
    <property type="entry name" value="Multidrug efflux transporter AcrB TolC docking domain, DN and DC subdomains"/>
    <property type="match status" value="2"/>
</dbReference>
<dbReference type="PANTHER" id="PTHR32063">
    <property type="match status" value="1"/>
</dbReference>
<sequence length="1088" mass="118115">MIERSIALFIDRPAVANLLAILLLAGGLLALHQTRQETLPNVPLERIGVVSELPAASPREVEQRLCYPLETALATVEGVTNIRSESREGLCSITVDVVEGESSSDVRSRMAARVQTLTDLPGDATVPKVEEVVFRNRVARLLVVGDVEPRVLHEVAWRLRGELLAVPEIADVRLEGLPDREISLTVGRDSLYRHDLTLTGIARALENGLGRIPGGLMRGRDREALVSAGHAVTTPDAYADVVIRRTDDGEELRFGDIGRVEDGFGRDAMAAWLDGHRAAALDVYRIGNQDVMDTAEAVHRFVDGAKLPAGISLQLWQDDARQYRDRSGLLWSNALQGLVLLVLLLGLFLGLRLAFWVGAGIPVAMIGACIILPLTGGSLNTISLFAFILVLGIVVDDAVIVGESIEHEARHHGHSTTAVRIGVVRVALPIAVAVLTTALSFVPMLFLPGPEGEFMRVVPIIAITVLGLSLVESLWILPSHLNHAVRRRTGMASGWSQRMNTGFDAAVSRYLGAAVAPMLRWRLPIALVFFGLFLFCASLLHSGWLGVTMFSNVAGDRVMADLRFAEGTSSQQMLEATRALQQSAMTLQEALGDEGRASPITAILAEQGRRDNYSTARDPSAHLRVRVSLALRPGDRDLSPDDIARRWRRVFTAPEGVVSVRFHTSLNRIRPDIHINLYHPDPDTLMTMAGELETALGQLDGVFEIDNNMRSGFTEIGLQVRPGARLGGLTEEELGRQVQAAFQGTQIDRLPQGDHDVPVVLRLPQEQSSSLWQLGQLPVHLEGGAVAPLQVLAELKVHRTSAIIPHYDGKPAATVTAYVDPAVSSPGRVMARLQDDLLGELAHRWPGARWQQAGKPVAINLFLNYLTTSYVLALLAMFFVLTMMFGNYSQPLLIVAAIPFGMVGAILGHALLGLDLTLWSVIGMVAVSGVVINDNLVLIDRINQLRLERTGMRQAIALALAQRIRPILLTTLTTFLAVAPLAFETNPQAGFLVPMAVSLGFGVLFASATTVILVPCLIVLGQDGAVWVRGQWFRLRRATEKDSVEQAYRAGKFARRGGQMAGNPYRDAVLAASWEAGFNDADRSGGSA</sequence>
<dbReference type="Gene3D" id="1.20.1640.10">
    <property type="entry name" value="Multidrug efflux transporter AcrB transmembrane domain"/>
    <property type="match status" value="2"/>
</dbReference>
<dbReference type="PANTHER" id="PTHR32063:SF33">
    <property type="entry name" value="RND SUPERFAMILY EFFLUX PUMP PERMEASE COMPONENT"/>
    <property type="match status" value="1"/>
</dbReference>
<dbReference type="InterPro" id="IPR001036">
    <property type="entry name" value="Acrflvin-R"/>
</dbReference>
<feature type="transmembrane region" description="Helical" evidence="1">
    <location>
        <begin position="995"/>
        <end position="1020"/>
    </location>
</feature>
<dbReference type="RefSeq" id="WP_131480132.1">
    <property type="nucleotide sequence ID" value="NZ_SJDL01000007.1"/>
</dbReference>
<dbReference type="SUPFAM" id="SSF82693">
    <property type="entry name" value="Multidrug efflux transporter AcrB pore domain, PN1, PN2, PC1 and PC2 subdomains"/>
    <property type="match status" value="2"/>
</dbReference>
<feature type="transmembrane region" description="Helical" evidence="1">
    <location>
        <begin position="423"/>
        <end position="446"/>
    </location>
</feature>
<protein>
    <submittedName>
        <fullName evidence="2">Efflux RND transporter permease subunit</fullName>
    </submittedName>
</protein>
<accession>A0ABY1ZRC8</accession>
<reference evidence="2 3" key="1">
    <citation type="submission" date="2019-02" db="EMBL/GenBank/DDBJ databases">
        <title>Marinobacter halodurans sp. nov., a marine bacterium isolated from sea tidal flat.</title>
        <authorList>
            <person name="Yoo Y."/>
            <person name="Lee D.W."/>
            <person name="Kim B.S."/>
            <person name="Kim J.-J."/>
        </authorList>
    </citation>
    <scope>NUCLEOTIDE SEQUENCE [LARGE SCALE GENOMIC DNA]</scope>
    <source>
        <strain evidence="2 3">YJ-S3-2</strain>
    </source>
</reference>
<evidence type="ECO:0000313" key="2">
    <source>
        <dbReference type="EMBL" id="TBW57638.1"/>
    </source>
</evidence>
<name>A0ABY1ZRC8_9GAMM</name>
<organism evidence="2 3">
    <name type="scientific">Marinobacter halodurans</name>
    <dbReference type="NCBI Taxonomy" id="2528979"/>
    <lineage>
        <taxon>Bacteria</taxon>
        <taxon>Pseudomonadati</taxon>
        <taxon>Pseudomonadota</taxon>
        <taxon>Gammaproteobacteria</taxon>
        <taxon>Pseudomonadales</taxon>
        <taxon>Marinobacteraceae</taxon>
        <taxon>Marinobacter</taxon>
    </lineage>
</organism>
<feature type="transmembrane region" description="Helical" evidence="1">
    <location>
        <begin position="329"/>
        <end position="348"/>
    </location>
</feature>
<dbReference type="InterPro" id="IPR027463">
    <property type="entry name" value="AcrB_DN_DC_subdom"/>
</dbReference>
<feature type="transmembrane region" description="Helical" evidence="1">
    <location>
        <begin position="892"/>
        <end position="912"/>
    </location>
</feature>
<keyword evidence="1" id="KW-0472">Membrane</keyword>
<feature type="transmembrane region" description="Helical" evidence="1">
    <location>
        <begin position="382"/>
        <end position="402"/>
    </location>
</feature>
<evidence type="ECO:0000256" key="1">
    <source>
        <dbReference type="SAM" id="Phobius"/>
    </source>
</evidence>
<gene>
    <name evidence="2" type="ORF">EZI54_06250</name>
</gene>
<keyword evidence="1" id="KW-1133">Transmembrane helix</keyword>
<feature type="transmembrane region" description="Helical" evidence="1">
    <location>
        <begin position="918"/>
        <end position="939"/>
    </location>
</feature>
<feature type="transmembrane region" description="Helical" evidence="1">
    <location>
        <begin position="525"/>
        <end position="547"/>
    </location>
</feature>
<keyword evidence="3" id="KW-1185">Reference proteome</keyword>
<dbReference type="SUPFAM" id="SSF82714">
    <property type="entry name" value="Multidrug efflux transporter AcrB TolC docking domain, DN and DC subdomains"/>
    <property type="match status" value="2"/>
</dbReference>
<proteinExistence type="predicted"/>
<feature type="transmembrane region" description="Helical" evidence="1">
    <location>
        <begin position="862"/>
        <end position="885"/>
    </location>
</feature>
<dbReference type="Proteomes" id="UP000313645">
    <property type="component" value="Unassembled WGS sequence"/>
</dbReference>